<feature type="compositionally biased region" description="Polar residues" evidence="1">
    <location>
        <begin position="183"/>
        <end position="192"/>
    </location>
</feature>
<proteinExistence type="predicted"/>
<dbReference type="Proteomes" id="UP001218218">
    <property type="component" value="Unassembled WGS sequence"/>
</dbReference>
<sequence>MRHEPLRPDSPGAYRTVAWIHKDWYTDPNIGNGWSTDWEEWLEIERFFAERVDGRLKIDLLRDTYEGVCGTVEMLAYLEGSSGLYFLFTAGGRYYFWADGVLTVHEKDFAGPKDFLEHALDGYENKPKVVVPMRAGADVEMGWWSNSDWQLLGFYGGKAIWVIQLCQILTNRGSTLTVQTKFGQVEQSPTTRTKPRGAREGGGAEARVAAGGEGGRVSPRHQRPNQGVPEEGEVEVQRVRAAVRGVGSRGIRGADGRNLRRDAASYTREGHGHVSTVRVVAVAVTEA</sequence>
<evidence type="ECO:0000256" key="1">
    <source>
        <dbReference type="SAM" id="MobiDB-lite"/>
    </source>
</evidence>
<evidence type="ECO:0000313" key="3">
    <source>
        <dbReference type="Proteomes" id="UP001218218"/>
    </source>
</evidence>
<keyword evidence="3" id="KW-1185">Reference proteome</keyword>
<organism evidence="2 3">
    <name type="scientific">Mycena albidolilacea</name>
    <dbReference type="NCBI Taxonomy" id="1033008"/>
    <lineage>
        <taxon>Eukaryota</taxon>
        <taxon>Fungi</taxon>
        <taxon>Dikarya</taxon>
        <taxon>Basidiomycota</taxon>
        <taxon>Agaricomycotina</taxon>
        <taxon>Agaricomycetes</taxon>
        <taxon>Agaricomycetidae</taxon>
        <taxon>Agaricales</taxon>
        <taxon>Marasmiineae</taxon>
        <taxon>Mycenaceae</taxon>
        <taxon>Mycena</taxon>
    </lineage>
</organism>
<accession>A0AAD6Z483</accession>
<feature type="region of interest" description="Disordered" evidence="1">
    <location>
        <begin position="183"/>
        <end position="233"/>
    </location>
</feature>
<dbReference type="AlphaFoldDB" id="A0AAD6Z483"/>
<evidence type="ECO:0000313" key="2">
    <source>
        <dbReference type="EMBL" id="KAJ7307028.1"/>
    </source>
</evidence>
<protein>
    <submittedName>
        <fullName evidence="2">Uncharacterized protein</fullName>
    </submittedName>
</protein>
<gene>
    <name evidence="2" type="ORF">DFH08DRAFT_824296</name>
</gene>
<name>A0AAD6Z483_9AGAR</name>
<comment type="caution">
    <text evidence="2">The sequence shown here is derived from an EMBL/GenBank/DDBJ whole genome shotgun (WGS) entry which is preliminary data.</text>
</comment>
<dbReference type="EMBL" id="JARIHO010000089">
    <property type="protein sequence ID" value="KAJ7307028.1"/>
    <property type="molecule type" value="Genomic_DNA"/>
</dbReference>
<reference evidence="2" key="1">
    <citation type="submission" date="2023-03" db="EMBL/GenBank/DDBJ databases">
        <title>Massive genome expansion in bonnet fungi (Mycena s.s.) driven by repeated elements and novel gene families across ecological guilds.</title>
        <authorList>
            <consortium name="Lawrence Berkeley National Laboratory"/>
            <person name="Harder C.B."/>
            <person name="Miyauchi S."/>
            <person name="Viragh M."/>
            <person name="Kuo A."/>
            <person name="Thoen E."/>
            <person name="Andreopoulos B."/>
            <person name="Lu D."/>
            <person name="Skrede I."/>
            <person name="Drula E."/>
            <person name="Henrissat B."/>
            <person name="Morin E."/>
            <person name="Kohler A."/>
            <person name="Barry K."/>
            <person name="LaButti K."/>
            <person name="Morin E."/>
            <person name="Salamov A."/>
            <person name="Lipzen A."/>
            <person name="Mereny Z."/>
            <person name="Hegedus B."/>
            <person name="Baldrian P."/>
            <person name="Stursova M."/>
            <person name="Weitz H."/>
            <person name="Taylor A."/>
            <person name="Grigoriev I.V."/>
            <person name="Nagy L.G."/>
            <person name="Martin F."/>
            <person name="Kauserud H."/>
        </authorList>
    </citation>
    <scope>NUCLEOTIDE SEQUENCE</scope>
    <source>
        <strain evidence="2">CBHHK002</strain>
    </source>
</reference>